<protein>
    <submittedName>
        <fullName evidence="2">Uncharacterized protein</fullName>
    </submittedName>
</protein>
<evidence type="ECO:0000256" key="1">
    <source>
        <dbReference type="SAM" id="MobiDB-lite"/>
    </source>
</evidence>
<organism evidence="2">
    <name type="scientific">Entomoneis paludosa</name>
    <dbReference type="NCBI Taxonomy" id="265537"/>
    <lineage>
        <taxon>Eukaryota</taxon>
        <taxon>Sar</taxon>
        <taxon>Stramenopiles</taxon>
        <taxon>Ochrophyta</taxon>
        <taxon>Bacillariophyta</taxon>
        <taxon>Bacillariophyceae</taxon>
        <taxon>Bacillariophycidae</taxon>
        <taxon>Entomoneidaceae</taxon>
        <taxon>Entomoneis</taxon>
    </lineage>
</organism>
<accession>A0A7S3DNF0</accession>
<proteinExistence type="predicted"/>
<gene>
    <name evidence="2" type="ORF">APAL1065_LOCUS9635</name>
</gene>
<evidence type="ECO:0000313" key="2">
    <source>
        <dbReference type="EMBL" id="CAD9960466.1"/>
    </source>
</evidence>
<sequence>MSIPTMTKDRYPSSQPIGLSDLFSMQTTHSKRNASEKGGKVSCLKKRPSSTKKSLRFATNPVDDQVWSFVRTVKKMPKNQKSTLWWAKSELEDCYDDGMEDMCDFEKDYKCLLKSAFVSCKSEGATLESVFMCFGAMVKYSEIRGLETEVLPQLSHVRRKHRRAVLSTYSEERCNASNDDLSASLRQESLKHSNCSTLFATKMGEFDAYILKSRWTDGANMHSANPPPPPPASLDDCRKPIRQDSADLVQPEDRRQLLRRDDSAPKLVQRVLSPTPTKKEKTASLQYISLAI</sequence>
<feature type="region of interest" description="Disordered" evidence="1">
    <location>
        <begin position="28"/>
        <end position="47"/>
    </location>
</feature>
<name>A0A7S3DNF0_9STRA</name>
<reference evidence="2" key="1">
    <citation type="submission" date="2021-01" db="EMBL/GenBank/DDBJ databases">
        <authorList>
            <person name="Corre E."/>
            <person name="Pelletier E."/>
            <person name="Niang G."/>
            <person name="Scheremetjew M."/>
            <person name="Finn R."/>
            <person name="Kale V."/>
            <person name="Holt S."/>
            <person name="Cochrane G."/>
            <person name="Meng A."/>
            <person name="Brown T."/>
            <person name="Cohen L."/>
        </authorList>
    </citation>
    <scope>NUCLEOTIDE SEQUENCE</scope>
    <source>
        <strain evidence="2">CCMP125</strain>
    </source>
</reference>
<dbReference type="AlphaFoldDB" id="A0A7S3DNF0"/>
<dbReference type="EMBL" id="HBHT01014376">
    <property type="protein sequence ID" value="CAD9960466.1"/>
    <property type="molecule type" value="Transcribed_RNA"/>
</dbReference>